<evidence type="ECO:0000259" key="2">
    <source>
        <dbReference type="Pfam" id="PF13581"/>
    </source>
</evidence>
<dbReference type="PATRIC" id="fig|1317121.7.peg.2608"/>
<dbReference type="Proteomes" id="UP000036938">
    <property type="component" value="Unassembled WGS sequence"/>
</dbReference>
<evidence type="ECO:0000313" key="3">
    <source>
        <dbReference type="EMBL" id="KNG93488.1"/>
    </source>
</evidence>
<keyword evidence="1" id="KW-0723">Serine/threonine-protein kinase</keyword>
<dbReference type="Gene3D" id="3.30.565.10">
    <property type="entry name" value="Histidine kinase-like ATPase, C-terminal domain"/>
    <property type="match status" value="1"/>
</dbReference>
<organism evidence="3 4">
    <name type="scientific">Pseudaestuariivita atlantica</name>
    <dbReference type="NCBI Taxonomy" id="1317121"/>
    <lineage>
        <taxon>Bacteria</taxon>
        <taxon>Pseudomonadati</taxon>
        <taxon>Pseudomonadota</taxon>
        <taxon>Alphaproteobacteria</taxon>
        <taxon>Rhodobacterales</taxon>
        <taxon>Paracoccaceae</taxon>
        <taxon>Pseudaestuariivita</taxon>
    </lineage>
</organism>
<dbReference type="STRING" id="1317121.ATO11_09680"/>
<dbReference type="PANTHER" id="PTHR35526:SF3">
    <property type="entry name" value="ANTI-SIGMA-F FACTOR RSBW"/>
    <property type="match status" value="1"/>
</dbReference>
<proteinExistence type="predicted"/>
<comment type="caution">
    <text evidence="3">The sequence shown here is derived from an EMBL/GenBank/DDBJ whole genome shotgun (WGS) entry which is preliminary data.</text>
</comment>
<name>A0A0L1JQ27_9RHOB</name>
<evidence type="ECO:0000313" key="4">
    <source>
        <dbReference type="Proteomes" id="UP000036938"/>
    </source>
</evidence>
<gene>
    <name evidence="3" type="ORF">ATO11_09680</name>
</gene>
<dbReference type="GO" id="GO:0004674">
    <property type="term" value="F:protein serine/threonine kinase activity"/>
    <property type="evidence" value="ECO:0007669"/>
    <property type="project" value="UniProtKB-KW"/>
</dbReference>
<feature type="domain" description="Histidine kinase/HSP90-like ATPase" evidence="2">
    <location>
        <begin position="20"/>
        <end position="142"/>
    </location>
</feature>
<keyword evidence="1" id="KW-0808">Transferase</keyword>
<protein>
    <recommendedName>
        <fullName evidence="2">Histidine kinase/HSP90-like ATPase domain-containing protein</fullName>
    </recommendedName>
</protein>
<evidence type="ECO:0000256" key="1">
    <source>
        <dbReference type="ARBA" id="ARBA00022527"/>
    </source>
</evidence>
<dbReference type="SUPFAM" id="SSF55874">
    <property type="entry name" value="ATPase domain of HSP90 chaperone/DNA topoisomerase II/histidine kinase"/>
    <property type="match status" value="1"/>
</dbReference>
<dbReference type="InterPro" id="IPR050267">
    <property type="entry name" value="Anti-sigma-factor_SerPK"/>
</dbReference>
<dbReference type="InterPro" id="IPR003594">
    <property type="entry name" value="HATPase_dom"/>
</dbReference>
<dbReference type="InterPro" id="IPR036890">
    <property type="entry name" value="HATPase_C_sf"/>
</dbReference>
<keyword evidence="1" id="KW-0418">Kinase</keyword>
<dbReference type="CDD" id="cd16936">
    <property type="entry name" value="HATPase_RsbW-like"/>
    <property type="match status" value="1"/>
</dbReference>
<dbReference type="EMBL" id="AQQZ01000004">
    <property type="protein sequence ID" value="KNG93488.1"/>
    <property type="molecule type" value="Genomic_DNA"/>
</dbReference>
<dbReference type="Pfam" id="PF13581">
    <property type="entry name" value="HATPase_c_2"/>
    <property type="match status" value="1"/>
</dbReference>
<dbReference type="AlphaFoldDB" id="A0A0L1JQ27"/>
<reference evidence="3 4" key="1">
    <citation type="journal article" date="2015" name="Int. J. Syst. Evol. Microbiol.">
        <title>Aestuariivita atlantica sp. nov., isolated from deep sea sediment of the Atlantic Ocean.</title>
        <authorList>
            <person name="Li G."/>
            <person name="Lai Q."/>
            <person name="Du Y."/>
            <person name="Liu X."/>
            <person name="Sun F."/>
            <person name="Shao Z."/>
        </authorList>
    </citation>
    <scope>NUCLEOTIDE SEQUENCE [LARGE SCALE GENOMIC DNA]</scope>
    <source>
        <strain evidence="3 4">22II-S11-z3</strain>
    </source>
</reference>
<accession>A0A0L1JQ27</accession>
<keyword evidence="4" id="KW-1185">Reference proteome</keyword>
<sequence>MDGPSPPADLNVRLTSDNLSIRSALGEVIAALKARRVDPDALGSVEIVLAEALNNVAEHAYAMRGDGLIEINGHVMPGQLQFDIVDEGAPMPMGDAPEGCAANLDVPLGDMPEGGFGWFLIRQMTEDLTYLRSNGRNHLSLTLAVI</sequence>
<dbReference type="RefSeq" id="WP_050530671.1">
    <property type="nucleotide sequence ID" value="NZ_AQQZ01000004.1"/>
</dbReference>
<dbReference type="PANTHER" id="PTHR35526">
    <property type="entry name" value="ANTI-SIGMA-F FACTOR RSBW-RELATED"/>
    <property type="match status" value="1"/>
</dbReference>